<keyword evidence="5" id="KW-1185">Reference proteome</keyword>
<feature type="domain" description="CCHC-type" evidence="3">
    <location>
        <begin position="148"/>
        <end position="162"/>
    </location>
</feature>
<sequence length="175" mass="19527">MNSIVMSMKESSNACGQLKTRKATTQMKFYRRLPIKFTREINTRKADTSEGGWETVSQYEQNPLASDSNDESRINRADPKALKKKKAMQAKLKKKPAVMYGQTDAVRQLLEGQVGTRPAPNPLPQRPTPPSIGSFRGYSGWGPQLGSCFACGQFGHFRRTCPTTRGQQESAQARK</sequence>
<dbReference type="EMBL" id="JAIWYP010000014">
    <property type="protein sequence ID" value="KAH3706497.1"/>
    <property type="molecule type" value="Genomic_DNA"/>
</dbReference>
<dbReference type="SUPFAM" id="SSF57756">
    <property type="entry name" value="Retrovirus zinc finger-like domains"/>
    <property type="match status" value="1"/>
</dbReference>
<dbReference type="SMART" id="SM00343">
    <property type="entry name" value="ZnF_C2HC"/>
    <property type="match status" value="1"/>
</dbReference>
<feature type="compositionally biased region" description="Polar residues" evidence="2">
    <location>
        <begin position="55"/>
        <end position="67"/>
    </location>
</feature>
<dbReference type="GO" id="GO:0008270">
    <property type="term" value="F:zinc ion binding"/>
    <property type="evidence" value="ECO:0007669"/>
    <property type="project" value="UniProtKB-KW"/>
</dbReference>
<reference evidence="4" key="1">
    <citation type="journal article" date="2019" name="bioRxiv">
        <title>The Genome of the Zebra Mussel, Dreissena polymorpha: A Resource for Invasive Species Research.</title>
        <authorList>
            <person name="McCartney M.A."/>
            <person name="Auch B."/>
            <person name="Kono T."/>
            <person name="Mallez S."/>
            <person name="Zhang Y."/>
            <person name="Obille A."/>
            <person name="Becker A."/>
            <person name="Abrahante J.E."/>
            <person name="Garbe J."/>
            <person name="Badalamenti J.P."/>
            <person name="Herman A."/>
            <person name="Mangelson H."/>
            <person name="Liachko I."/>
            <person name="Sullivan S."/>
            <person name="Sone E.D."/>
            <person name="Koren S."/>
            <person name="Silverstein K.A.T."/>
            <person name="Beckman K.B."/>
            <person name="Gohl D.M."/>
        </authorList>
    </citation>
    <scope>NUCLEOTIDE SEQUENCE</scope>
    <source>
        <strain evidence="4">Duluth1</strain>
        <tissue evidence="4">Whole animal</tissue>
    </source>
</reference>
<feature type="region of interest" description="Disordered" evidence="2">
    <location>
        <begin position="45"/>
        <end position="83"/>
    </location>
</feature>
<dbReference type="Proteomes" id="UP000828390">
    <property type="component" value="Unassembled WGS sequence"/>
</dbReference>
<dbReference type="InterPro" id="IPR036875">
    <property type="entry name" value="Znf_CCHC_sf"/>
</dbReference>
<gene>
    <name evidence="4" type="ORF">DPMN_065884</name>
</gene>
<dbReference type="Gene3D" id="4.10.60.10">
    <property type="entry name" value="Zinc finger, CCHC-type"/>
    <property type="match status" value="1"/>
</dbReference>
<dbReference type="PROSITE" id="PS50158">
    <property type="entry name" value="ZF_CCHC"/>
    <property type="match status" value="1"/>
</dbReference>
<dbReference type="GO" id="GO:0003676">
    <property type="term" value="F:nucleic acid binding"/>
    <property type="evidence" value="ECO:0007669"/>
    <property type="project" value="InterPro"/>
</dbReference>
<name>A0A9D3YXB7_DREPO</name>
<dbReference type="AlphaFoldDB" id="A0A9D3YXB7"/>
<feature type="compositionally biased region" description="Basic and acidic residues" evidence="2">
    <location>
        <begin position="70"/>
        <end position="81"/>
    </location>
</feature>
<evidence type="ECO:0000259" key="3">
    <source>
        <dbReference type="PROSITE" id="PS50158"/>
    </source>
</evidence>
<evidence type="ECO:0000256" key="1">
    <source>
        <dbReference type="PROSITE-ProRule" id="PRU00047"/>
    </source>
</evidence>
<accession>A0A9D3YXB7</accession>
<protein>
    <recommendedName>
        <fullName evidence="3">CCHC-type domain-containing protein</fullName>
    </recommendedName>
</protein>
<comment type="caution">
    <text evidence="4">The sequence shown here is derived from an EMBL/GenBank/DDBJ whole genome shotgun (WGS) entry which is preliminary data.</text>
</comment>
<organism evidence="4 5">
    <name type="scientific">Dreissena polymorpha</name>
    <name type="common">Zebra mussel</name>
    <name type="synonym">Mytilus polymorpha</name>
    <dbReference type="NCBI Taxonomy" id="45954"/>
    <lineage>
        <taxon>Eukaryota</taxon>
        <taxon>Metazoa</taxon>
        <taxon>Spiralia</taxon>
        <taxon>Lophotrochozoa</taxon>
        <taxon>Mollusca</taxon>
        <taxon>Bivalvia</taxon>
        <taxon>Autobranchia</taxon>
        <taxon>Heteroconchia</taxon>
        <taxon>Euheterodonta</taxon>
        <taxon>Imparidentia</taxon>
        <taxon>Neoheterodontei</taxon>
        <taxon>Myida</taxon>
        <taxon>Dreissenoidea</taxon>
        <taxon>Dreissenidae</taxon>
        <taxon>Dreissena</taxon>
    </lineage>
</organism>
<keyword evidence="1" id="KW-0863">Zinc-finger</keyword>
<evidence type="ECO:0000313" key="4">
    <source>
        <dbReference type="EMBL" id="KAH3706497.1"/>
    </source>
</evidence>
<feature type="region of interest" description="Disordered" evidence="2">
    <location>
        <begin position="114"/>
        <end position="138"/>
    </location>
</feature>
<keyword evidence="1" id="KW-0479">Metal-binding</keyword>
<evidence type="ECO:0000256" key="2">
    <source>
        <dbReference type="SAM" id="MobiDB-lite"/>
    </source>
</evidence>
<reference evidence="4" key="2">
    <citation type="submission" date="2020-11" db="EMBL/GenBank/DDBJ databases">
        <authorList>
            <person name="McCartney M.A."/>
            <person name="Auch B."/>
            <person name="Kono T."/>
            <person name="Mallez S."/>
            <person name="Becker A."/>
            <person name="Gohl D.M."/>
            <person name="Silverstein K.A.T."/>
            <person name="Koren S."/>
            <person name="Bechman K.B."/>
            <person name="Herman A."/>
            <person name="Abrahante J.E."/>
            <person name="Garbe J."/>
        </authorList>
    </citation>
    <scope>NUCLEOTIDE SEQUENCE</scope>
    <source>
        <strain evidence="4">Duluth1</strain>
        <tissue evidence="4">Whole animal</tissue>
    </source>
</reference>
<proteinExistence type="predicted"/>
<dbReference type="InterPro" id="IPR001878">
    <property type="entry name" value="Znf_CCHC"/>
</dbReference>
<feature type="compositionally biased region" description="Pro residues" evidence="2">
    <location>
        <begin position="119"/>
        <end position="130"/>
    </location>
</feature>
<evidence type="ECO:0000313" key="5">
    <source>
        <dbReference type="Proteomes" id="UP000828390"/>
    </source>
</evidence>
<dbReference type="Pfam" id="PF00098">
    <property type="entry name" value="zf-CCHC"/>
    <property type="match status" value="1"/>
</dbReference>
<keyword evidence="1" id="KW-0862">Zinc</keyword>